<dbReference type="Pfam" id="PF15113">
    <property type="entry name" value="TMEM117"/>
    <property type="match status" value="1"/>
</dbReference>
<dbReference type="EMBL" id="OC316919">
    <property type="protein sequence ID" value="CAD7394269.1"/>
    <property type="molecule type" value="Genomic_DNA"/>
</dbReference>
<reference evidence="1" key="1">
    <citation type="submission" date="2020-11" db="EMBL/GenBank/DDBJ databases">
        <authorList>
            <person name="Tran Van P."/>
        </authorList>
    </citation>
    <scope>NUCLEOTIDE SEQUENCE</scope>
</reference>
<dbReference type="AlphaFoldDB" id="A0A7R9CFU6"/>
<evidence type="ECO:0000313" key="1">
    <source>
        <dbReference type="EMBL" id="CAD7394269.1"/>
    </source>
</evidence>
<dbReference type="PANTHER" id="PTHR31226">
    <property type="entry name" value="TRANSMEMBRANE PROTEIN 117"/>
    <property type="match status" value="1"/>
</dbReference>
<dbReference type="GO" id="GO:0070059">
    <property type="term" value="P:intrinsic apoptotic signaling pathway in response to endoplasmic reticulum stress"/>
    <property type="evidence" value="ECO:0007669"/>
    <property type="project" value="TreeGrafter"/>
</dbReference>
<proteinExistence type="predicted"/>
<sequence>MTPYMPDSLDRVTIGEGLPFVSLQSVLVRLGYASLCRQSGPQFAHASKNVDPQFTCLFRSKQLVRQLLTYRPIRLHKQPYDCYASMAASRKASSWEESEAVQRRRSVVLATAAAAVAGGGGGLLSATECNRSHLRGGDMIILPASSELMMMDKRDLRYYFQHPYARLFVTYFVIFCNFLLFAEDPISHSHTDIPAFVWRKDRKPFRKNPLYIRLGFEPQSCHHWKPDYTRETEYYSTVRESNNDCQHSRWRVSLAVLGAYQDKTEEGVGQWQRILESSSSPPSQLALPHTAAN</sequence>
<name>A0A7R9CFU6_TIMCR</name>
<accession>A0A7R9CFU6</accession>
<dbReference type="InterPro" id="IPR029370">
    <property type="entry name" value="TMEM117"/>
</dbReference>
<protein>
    <submittedName>
        <fullName evidence="1">Uncharacterized protein</fullName>
    </submittedName>
</protein>
<gene>
    <name evidence="1" type="ORF">TCEB3V08_LOCUS2196</name>
</gene>
<organism evidence="1">
    <name type="scientific">Timema cristinae</name>
    <name type="common">Walking stick</name>
    <dbReference type="NCBI Taxonomy" id="61476"/>
    <lineage>
        <taxon>Eukaryota</taxon>
        <taxon>Metazoa</taxon>
        <taxon>Ecdysozoa</taxon>
        <taxon>Arthropoda</taxon>
        <taxon>Hexapoda</taxon>
        <taxon>Insecta</taxon>
        <taxon>Pterygota</taxon>
        <taxon>Neoptera</taxon>
        <taxon>Polyneoptera</taxon>
        <taxon>Phasmatodea</taxon>
        <taxon>Timematodea</taxon>
        <taxon>Timematoidea</taxon>
        <taxon>Timematidae</taxon>
        <taxon>Timema</taxon>
    </lineage>
</organism>
<dbReference type="PANTHER" id="PTHR31226:SF1">
    <property type="entry name" value="TRANSMEMBRANE PROTEIN 117"/>
    <property type="match status" value="1"/>
</dbReference>